<evidence type="ECO:0000256" key="5">
    <source>
        <dbReference type="ARBA" id="ARBA00022840"/>
    </source>
</evidence>
<keyword evidence="4" id="KW-0995">Kinetochore</keyword>
<dbReference type="GO" id="GO:0051754">
    <property type="term" value="P:meiotic sister chromatid cohesion, centromeric"/>
    <property type="evidence" value="ECO:0007669"/>
    <property type="project" value="TreeGrafter"/>
</dbReference>
<sequence>MYVFPPVSNCDGGDAEDDAFIRRQTIKLSPILEQSPSDDTDFSKLAPSSGGHGTIVGEGLAPPPSYSSSSSSSSSSLVNAPPPAMLSFREQTLCPPGASNWDVYTKEEPFTIMEDSLKPPNLERVQHQVQNQVQNQNQVQDQAQNQVQAQVQVQDQNQVQNQVQDQHMVQNMVQDQAQNQVQDQAQNQVQDPETLCPLGASNWDVYTKGEPFTIMEDSWDTPTLERVQNENQVQYPVQDQSQAQNQAQDQVQDQVQDVPMSPDYAPKPDWLVLRSPDFHREPRGGSDLDVFLSPRTKRIADVPMSPEASFPHDESMTSPDRTQGNLVSDPWDEDLIAGLLFSLDPRLTSHPRCITWQCNVPNIAPKTTISMGKAALRVDCVLGQGAFATVYQGTDPMTSEKVVLKVQKPANPWEFYIDSQLDARLPLGLRQLFGRISSAHLFHNGSVMLGELHNCGTLLNAVNIYKTLSDKVMPQPLVIYFSVCILRTVEALHGARLIHADVKPDNFMLGERFLENRAFDLENVNHGLVLIDLGQSIDMNLFPEGTAFTGKCLTSGFQCSEMLVGKPWSYQTDYFGVAATVFCMLFGTYMQVTSEGGEWKTNGAFRRNPHRDLWLDFFRCLLNSPPISALQKLRLRLTSVLQQDYSNKLPSLKSRLTVLLLENKKTARR</sequence>
<evidence type="ECO:0000256" key="7">
    <source>
        <dbReference type="PROSITE-ProRule" id="PRU10141"/>
    </source>
</evidence>
<evidence type="ECO:0000313" key="10">
    <source>
        <dbReference type="EMBL" id="KAK5902963.1"/>
    </source>
</evidence>
<dbReference type="PROSITE" id="PS00107">
    <property type="entry name" value="PROTEIN_KINASE_ATP"/>
    <property type="match status" value="1"/>
</dbReference>
<dbReference type="PROSITE" id="PS00108">
    <property type="entry name" value="PROTEIN_KINASE_ST"/>
    <property type="match status" value="1"/>
</dbReference>
<dbReference type="SUPFAM" id="SSF56112">
    <property type="entry name" value="Protein kinase-like (PK-like)"/>
    <property type="match status" value="1"/>
</dbReference>
<name>A0AAN8H5B5_CHAGU</name>
<keyword evidence="11" id="KW-1185">Reference proteome</keyword>
<organism evidence="10 11">
    <name type="scientific">Champsocephalus gunnari</name>
    <name type="common">Mackerel icefish</name>
    <dbReference type="NCBI Taxonomy" id="52237"/>
    <lineage>
        <taxon>Eukaryota</taxon>
        <taxon>Metazoa</taxon>
        <taxon>Chordata</taxon>
        <taxon>Craniata</taxon>
        <taxon>Vertebrata</taxon>
        <taxon>Euteleostomi</taxon>
        <taxon>Actinopterygii</taxon>
        <taxon>Neopterygii</taxon>
        <taxon>Teleostei</taxon>
        <taxon>Neoteleostei</taxon>
        <taxon>Acanthomorphata</taxon>
        <taxon>Eupercaria</taxon>
        <taxon>Perciformes</taxon>
        <taxon>Notothenioidei</taxon>
        <taxon>Channichthyidae</taxon>
        <taxon>Champsocephalus</taxon>
    </lineage>
</organism>
<proteinExistence type="predicted"/>
<evidence type="ECO:0000256" key="2">
    <source>
        <dbReference type="ARBA" id="ARBA00022454"/>
    </source>
</evidence>
<feature type="compositionally biased region" description="Low complexity" evidence="8">
    <location>
        <begin position="66"/>
        <end position="76"/>
    </location>
</feature>
<feature type="binding site" evidence="7">
    <location>
        <position position="405"/>
    </location>
    <ligand>
        <name>ATP</name>
        <dbReference type="ChEBI" id="CHEBI:30616"/>
    </ligand>
</feature>
<dbReference type="GO" id="GO:0005524">
    <property type="term" value="F:ATP binding"/>
    <property type="evidence" value="ECO:0007669"/>
    <property type="project" value="UniProtKB-UniRule"/>
</dbReference>
<dbReference type="AlphaFoldDB" id="A0AAN8H5B5"/>
<dbReference type="InterPro" id="IPR000719">
    <property type="entry name" value="Prot_kinase_dom"/>
</dbReference>
<comment type="subcellular location">
    <subcellularLocation>
        <location evidence="1">Chromosome</location>
        <location evidence="1">Centromere</location>
        <location evidence="1">Kinetochore</location>
    </subcellularLocation>
</comment>
<gene>
    <name evidence="10" type="ORF">CgunFtcFv8_006785</name>
</gene>
<dbReference type="GO" id="GO:0000776">
    <property type="term" value="C:kinetochore"/>
    <property type="evidence" value="ECO:0007669"/>
    <property type="project" value="UniProtKB-KW"/>
</dbReference>
<keyword evidence="2" id="KW-0158">Chromosome</keyword>
<evidence type="ECO:0000256" key="3">
    <source>
        <dbReference type="ARBA" id="ARBA00022741"/>
    </source>
</evidence>
<keyword evidence="3 7" id="KW-0547">Nucleotide-binding</keyword>
<dbReference type="Pfam" id="PF00069">
    <property type="entry name" value="Pkinase"/>
    <property type="match status" value="1"/>
</dbReference>
<evidence type="ECO:0000256" key="8">
    <source>
        <dbReference type="SAM" id="MobiDB-lite"/>
    </source>
</evidence>
<protein>
    <recommendedName>
        <fullName evidence="9">Protein kinase domain-containing protein</fullName>
    </recommendedName>
</protein>
<accession>A0AAN8H5B5</accession>
<evidence type="ECO:0000256" key="4">
    <source>
        <dbReference type="ARBA" id="ARBA00022838"/>
    </source>
</evidence>
<evidence type="ECO:0000313" key="11">
    <source>
        <dbReference type="Proteomes" id="UP001331515"/>
    </source>
</evidence>
<evidence type="ECO:0000256" key="6">
    <source>
        <dbReference type="ARBA" id="ARBA00023328"/>
    </source>
</evidence>
<feature type="domain" description="Protein kinase" evidence="9">
    <location>
        <begin position="376"/>
        <end position="669"/>
    </location>
</feature>
<dbReference type="GO" id="GO:0007094">
    <property type="term" value="P:mitotic spindle assembly checkpoint signaling"/>
    <property type="evidence" value="ECO:0007669"/>
    <property type="project" value="InterPro"/>
</dbReference>
<dbReference type="InterPro" id="IPR017441">
    <property type="entry name" value="Protein_kinase_ATP_BS"/>
</dbReference>
<dbReference type="PANTHER" id="PTHR14030">
    <property type="entry name" value="MITOTIC CHECKPOINT SERINE/THREONINE-PROTEIN KINASE BUB1"/>
    <property type="match status" value="1"/>
</dbReference>
<comment type="caution">
    <text evidence="10">The sequence shown here is derived from an EMBL/GenBank/DDBJ whole genome shotgun (WGS) entry which is preliminary data.</text>
</comment>
<dbReference type="PANTHER" id="PTHR14030:SF26">
    <property type="entry name" value="MITOTIC CHECKPOINT SERINE_THREONINE-PROTEIN KINASE BUB1"/>
    <property type="match status" value="1"/>
</dbReference>
<reference evidence="10 11" key="1">
    <citation type="journal article" date="2023" name="Mol. Biol. Evol.">
        <title>Genomics of Secondarily Temperate Adaptation in the Only Non-Antarctic Icefish.</title>
        <authorList>
            <person name="Rivera-Colon A.G."/>
            <person name="Rayamajhi N."/>
            <person name="Minhas B.F."/>
            <person name="Madrigal G."/>
            <person name="Bilyk K.T."/>
            <person name="Yoon V."/>
            <person name="Hune M."/>
            <person name="Gregory S."/>
            <person name="Cheng C.H.C."/>
            <person name="Catchen J.M."/>
        </authorList>
    </citation>
    <scope>NUCLEOTIDE SEQUENCE [LARGE SCALE GENOMIC DNA]</scope>
    <source>
        <tissue evidence="10">White muscle</tissue>
    </source>
</reference>
<dbReference type="GO" id="GO:0005634">
    <property type="term" value="C:nucleus"/>
    <property type="evidence" value="ECO:0007669"/>
    <property type="project" value="TreeGrafter"/>
</dbReference>
<keyword evidence="5 7" id="KW-0067">ATP-binding</keyword>
<dbReference type="InterPro" id="IPR015661">
    <property type="entry name" value="Bub1/Mad3"/>
</dbReference>
<evidence type="ECO:0000259" key="9">
    <source>
        <dbReference type="PROSITE" id="PS50011"/>
    </source>
</evidence>
<evidence type="ECO:0000256" key="1">
    <source>
        <dbReference type="ARBA" id="ARBA00004629"/>
    </source>
</evidence>
<feature type="region of interest" description="Disordered" evidence="8">
    <location>
        <begin position="29"/>
        <end position="82"/>
    </location>
</feature>
<dbReference type="PROSITE" id="PS50011">
    <property type="entry name" value="PROTEIN_KINASE_DOM"/>
    <property type="match status" value="1"/>
</dbReference>
<dbReference type="InterPro" id="IPR011009">
    <property type="entry name" value="Kinase-like_dom_sf"/>
</dbReference>
<dbReference type="InterPro" id="IPR008271">
    <property type="entry name" value="Ser/Thr_kinase_AS"/>
</dbReference>
<dbReference type="GO" id="GO:0004672">
    <property type="term" value="F:protein kinase activity"/>
    <property type="evidence" value="ECO:0007669"/>
    <property type="project" value="InterPro"/>
</dbReference>
<keyword evidence="6" id="KW-0137">Centromere</keyword>
<dbReference type="Proteomes" id="UP001331515">
    <property type="component" value="Unassembled WGS sequence"/>
</dbReference>
<dbReference type="Gene3D" id="1.10.510.10">
    <property type="entry name" value="Transferase(Phosphotransferase) domain 1"/>
    <property type="match status" value="1"/>
</dbReference>
<dbReference type="EMBL" id="JAURVH010001531">
    <property type="protein sequence ID" value="KAK5902963.1"/>
    <property type="molecule type" value="Genomic_DNA"/>
</dbReference>
<dbReference type="Gene3D" id="6.10.130.20">
    <property type="match status" value="1"/>
</dbReference>
<dbReference type="SMART" id="SM00220">
    <property type="entry name" value="S_TKc"/>
    <property type="match status" value="1"/>
</dbReference>